<organism evidence="1 2">
    <name type="scientific">Saccharopolyspora aridisoli</name>
    <dbReference type="NCBI Taxonomy" id="2530385"/>
    <lineage>
        <taxon>Bacteria</taxon>
        <taxon>Bacillati</taxon>
        <taxon>Actinomycetota</taxon>
        <taxon>Actinomycetes</taxon>
        <taxon>Pseudonocardiales</taxon>
        <taxon>Pseudonocardiaceae</taxon>
        <taxon>Saccharopolyspora</taxon>
    </lineage>
</organism>
<dbReference type="EMBL" id="SMKV01000016">
    <property type="protein sequence ID" value="TDC91812.1"/>
    <property type="molecule type" value="Genomic_DNA"/>
</dbReference>
<accession>A0A4R4UR51</accession>
<proteinExistence type="predicted"/>
<comment type="caution">
    <text evidence="1">The sequence shown here is derived from an EMBL/GenBank/DDBJ whole genome shotgun (WGS) entry which is preliminary data.</text>
</comment>
<dbReference type="Proteomes" id="UP000294744">
    <property type="component" value="Unassembled WGS sequence"/>
</dbReference>
<gene>
    <name evidence="1" type="ORF">E1161_14720</name>
</gene>
<reference evidence="1 2" key="1">
    <citation type="submission" date="2019-03" db="EMBL/GenBank/DDBJ databases">
        <title>Draft genome sequences of novel Actinobacteria.</title>
        <authorList>
            <person name="Sahin N."/>
            <person name="Ay H."/>
            <person name="Saygin H."/>
        </authorList>
    </citation>
    <scope>NUCLEOTIDE SEQUENCE [LARGE SCALE GENOMIC DNA]</scope>
    <source>
        <strain evidence="1 2">16K404</strain>
    </source>
</reference>
<dbReference type="AlphaFoldDB" id="A0A4R4UR51"/>
<protein>
    <submittedName>
        <fullName evidence="1">Uncharacterized protein</fullName>
    </submittedName>
</protein>
<keyword evidence="2" id="KW-1185">Reference proteome</keyword>
<sequence>MGIDQWRVIHSDRSPRGLGGPSEHGCDAFRWIDVGGFDSCEHLGGEGVEDVDDHRENSSSVLPELRWEFSAVSVTRMRWRPVG</sequence>
<dbReference type="RefSeq" id="WP_132623706.1">
    <property type="nucleotide sequence ID" value="NZ_SMKV01000016.1"/>
</dbReference>
<evidence type="ECO:0000313" key="1">
    <source>
        <dbReference type="EMBL" id="TDC91812.1"/>
    </source>
</evidence>
<evidence type="ECO:0000313" key="2">
    <source>
        <dbReference type="Proteomes" id="UP000294744"/>
    </source>
</evidence>
<name>A0A4R4UR51_9PSEU</name>